<dbReference type="KEGG" id="dsc:ABOD76_18610"/>
<dbReference type="EMBL" id="CP158299">
    <property type="protein sequence ID" value="XBV85422.1"/>
    <property type="molecule type" value="Genomic_DNA"/>
</dbReference>
<dbReference type="AlphaFoldDB" id="A0AAU7UBH0"/>
<evidence type="ECO:0000313" key="2">
    <source>
        <dbReference type="EMBL" id="XBV85422.1"/>
    </source>
</evidence>
<evidence type="ECO:0000256" key="1">
    <source>
        <dbReference type="SAM" id="MobiDB-lite"/>
    </source>
</evidence>
<reference evidence="2" key="1">
    <citation type="submission" date="2024-06" db="EMBL/GenBank/DDBJ databases">
        <title>Draft Genome Sequence of Deinococcus sonorensis Type Strain KR-87, a Biofilm Producing Representative of the Genus Deinococcus.</title>
        <authorList>
            <person name="Boren L.S."/>
            <person name="Grosso R.A."/>
            <person name="Hugenberg-Cox A.N."/>
            <person name="Hill J.T.E."/>
            <person name="Albert C.M."/>
            <person name="Tuohy J.M."/>
        </authorList>
    </citation>
    <scope>NUCLEOTIDE SEQUENCE</scope>
    <source>
        <strain evidence="2">KR-87</strain>
    </source>
</reference>
<accession>A0AAU7UBH0</accession>
<protein>
    <submittedName>
        <fullName evidence="2">Uncharacterized protein</fullName>
    </submittedName>
</protein>
<gene>
    <name evidence="2" type="ORF">ABOD76_18610</name>
</gene>
<dbReference type="RefSeq" id="WP_350243459.1">
    <property type="nucleotide sequence ID" value="NZ_CP158299.1"/>
</dbReference>
<sequence length="81" mass="9128">MSAPDALFDLAINRAATTLRGLRTADPHAALAEWHARTRFARRVPLAEVWRCLEQRPQADGEWHWQGGPTGGWQPGRARFP</sequence>
<feature type="region of interest" description="Disordered" evidence="1">
    <location>
        <begin position="60"/>
        <end position="81"/>
    </location>
</feature>
<organism evidence="2">
    <name type="scientific">Deinococcus sonorensis KR-87</name>
    <dbReference type="NCBI Taxonomy" id="694439"/>
    <lineage>
        <taxon>Bacteria</taxon>
        <taxon>Thermotogati</taxon>
        <taxon>Deinococcota</taxon>
        <taxon>Deinococci</taxon>
        <taxon>Deinococcales</taxon>
        <taxon>Deinococcaceae</taxon>
        <taxon>Deinococcus</taxon>
    </lineage>
</organism>
<proteinExistence type="predicted"/>
<name>A0AAU7UBH0_9DEIO</name>